<proteinExistence type="predicted"/>
<dbReference type="OrthoDB" id="4190381at2759"/>
<evidence type="ECO:0000313" key="3">
    <source>
        <dbReference type="Proteomes" id="UP000182235"/>
    </source>
</evidence>
<keyword evidence="3" id="KW-1185">Reference proteome</keyword>
<feature type="compositionally biased region" description="Polar residues" evidence="1">
    <location>
        <begin position="1"/>
        <end position="12"/>
    </location>
</feature>
<name>A0A1J9PW54_9EURO</name>
<dbReference type="STRING" id="1447872.A0A1J9PW54"/>
<reference evidence="2 3" key="1">
    <citation type="submission" date="2015-07" db="EMBL/GenBank/DDBJ databases">
        <title>Emmonsia species relationships and genome sequence.</title>
        <authorList>
            <consortium name="The Broad Institute Genomics Platform"/>
            <person name="Cuomo C.A."/>
            <person name="Munoz J.F."/>
            <person name="Imamovic A."/>
            <person name="Priest M.E."/>
            <person name="Young S."/>
            <person name="Clay O.K."/>
            <person name="McEwen J.G."/>
        </authorList>
    </citation>
    <scope>NUCLEOTIDE SEQUENCE [LARGE SCALE GENOMIC DNA]</scope>
    <source>
        <strain evidence="2 3">UAMH 9510</strain>
    </source>
</reference>
<dbReference type="AlphaFoldDB" id="A0A1J9PW54"/>
<protein>
    <submittedName>
        <fullName evidence="2">Uncharacterized protein</fullName>
    </submittedName>
</protein>
<evidence type="ECO:0000313" key="2">
    <source>
        <dbReference type="EMBL" id="OJD12115.1"/>
    </source>
</evidence>
<dbReference type="EMBL" id="LGRN01000446">
    <property type="protein sequence ID" value="OJD12115.1"/>
    <property type="molecule type" value="Genomic_DNA"/>
</dbReference>
<sequence>MPSEHLPSSSLQPGHRVSTRSQTTCASMNTSPLSDHMDSSDSDSNQAVHGRKRGISQVMFSPLSQLSSARPAGPRPSSGQSQHTACYCMQRCLLSLQQRDELNHQCSNVSLHQRGQNDDRHCINARELVQILNEQLNRDLDHNCTSFETCRSYDALFKITCATYGYTLVEKRTTAEL</sequence>
<evidence type="ECO:0000256" key="1">
    <source>
        <dbReference type="SAM" id="MobiDB-lite"/>
    </source>
</evidence>
<comment type="caution">
    <text evidence="2">The sequence shown here is derived from an EMBL/GenBank/DDBJ whole genome shotgun (WGS) entry which is preliminary data.</text>
</comment>
<organism evidence="2 3">
    <name type="scientific">Emergomyces pasteurianus Ep9510</name>
    <dbReference type="NCBI Taxonomy" id="1447872"/>
    <lineage>
        <taxon>Eukaryota</taxon>
        <taxon>Fungi</taxon>
        <taxon>Dikarya</taxon>
        <taxon>Ascomycota</taxon>
        <taxon>Pezizomycotina</taxon>
        <taxon>Eurotiomycetes</taxon>
        <taxon>Eurotiomycetidae</taxon>
        <taxon>Onygenales</taxon>
        <taxon>Ajellomycetaceae</taxon>
        <taxon>Emergomyces</taxon>
    </lineage>
</organism>
<feature type="region of interest" description="Disordered" evidence="1">
    <location>
        <begin position="1"/>
        <end position="51"/>
    </location>
</feature>
<gene>
    <name evidence="2" type="ORF">AJ78_07236</name>
</gene>
<dbReference type="VEuPathDB" id="FungiDB:AJ78_07236"/>
<dbReference type="Proteomes" id="UP000182235">
    <property type="component" value="Unassembled WGS sequence"/>
</dbReference>
<feature type="compositionally biased region" description="Polar residues" evidence="1">
    <location>
        <begin position="19"/>
        <end position="30"/>
    </location>
</feature>
<accession>A0A1J9PW54</accession>